<evidence type="ECO:0000313" key="2">
    <source>
        <dbReference type="Proteomes" id="UP000285523"/>
    </source>
</evidence>
<organism evidence="1 2">
    <name type="scientific">Rhodopseudomonas palustris</name>
    <dbReference type="NCBI Taxonomy" id="1076"/>
    <lineage>
        <taxon>Bacteria</taxon>
        <taxon>Pseudomonadati</taxon>
        <taxon>Pseudomonadota</taxon>
        <taxon>Alphaproteobacteria</taxon>
        <taxon>Hyphomicrobiales</taxon>
        <taxon>Nitrobacteraceae</taxon>
        <taxon>Rhodopseudomonas</taxon>
    </lineage>
</organism>
<reference evidence="1 2" key="1">
    <citation type="submission" date="2018-09" db="EMBL/GenBank/DDBJ databases">
        <title>Draft genome sequence of Rhodopseudomonas palustris 2.1.18.</title>
        <authorList>
            <person name="Robertson S.L."/>
            <person name="Meyer T.E."/>
            <person name="Kyndt J.A."/>
        </authorList>
    </citation>
    <scope>NUCLEOTIDE SEQUENCE [LARGE SCALE GENOMIC DNA]</scope>
    <source>
        <strain evidence="1 2">2.1.18</strain>
    </source>
</reference>
<gene>
    <name evidence="1" type="ORF">D4Q52_05585</name>
</gene>
<sequence>MLTMTYWRHDELSIWPGSPDRALLIHHNDRPAAVSAELPWRRCRALLRRVARGLAQVVAMMHIAITAHKARRVRGALARLDAARPR</sequence>
<name>A0A418VKF7_RHOPL</name>
<protein>
    <submittedName>
        <fullName evidence="1">Uncharacterized protein</fullName>
    </submittedName>
</protein>
<proteinExistence type="predicted"/>
<dbReference type="EMBL" id="QYYD01000004">
    <property type="protein sequence ID" value="RJF76614.1"/>
    <property type="molecule type" value="Genomic_DNA"/>
</dbReference>
<dbReference type="Proteomes" id="UP000285523">
    <property type="component" value="Unassembled WGS sequence"/>
</dbReference>
<accession>A0A418VKF7</accession>
<dbReference type="RefSeq" id="WP_119855559.1">
    <property type="nucleotide sequence ID" value="NZ_QYYD01000004.1"/>
</dbReference>
<dbReference type="AlphaFoldDB" id="A0A418VKF7"/>
<comment type="caution">
    <text evidence="1">The sequence shown here is derived from an EMBL/GenBank/DDBJ whole genome shotgun (WGS) entry which is preliminary data.</text>
</comment>
<evidence type="ECO:0000313" key="1">
    <source>
        <dbReference type="EMBL" id="RJF76614.1"/>
    </source>
</evidence>